<sequence>MASNPLIICNPETSWYDFTYTLSWSNECEVAEVLSDIPFISVGILVLGVSALFLVMKRVSVSAVWLFFSTLLAFVAALLDLGHTLADGMATNITFTTNIPVIRTREVLFALSTGFRFMFYWSCVAEAPRKDLSAVSTQTVQRIKFLSLDRTREPHSGSWMRLGLPGKLLGGGLLVAIINITALQIVWRVVPRFHHYGNVYGTDVALELLASFLLLLRMLSNTLTLNSPANMFVHTFRECLAPICGLLVNIAIGVGNLLCFAFTESTVGRLLQAFEVYVIVVFVAVTAFLRHRDIMLSTASLQGRNCRGGTFTLPEPTRESTFRITLPFIETPRMSTILGNVIQSKESSREVLRFSPRHSLNHVSSWVSSRLSRNRARREDEEVRLWNVEKVKVDLPYTGNIDTEQVRNPVSLTQDSNELARLRDASVNRMSITSALDAQSALARSTESSIYGGQILHSRTEVLQRTIPLRVRSSSVSVSSLPSPISSGVHHRESMTATPKASPVYGLTGIQSLASPSGSRTSLDELLRQQSQLDQSIEALKLFSAGTSVNSSHPNSVTDHRNVELTRSPSTGQRTVSSEVSLSNFPVPPWLTVPIPSHPSPGPPSIKRIRGNRRARLAAAARSTPVQDAYTSVSPTVSASSVDIPSSPRFNSIPHSPFGDENESLSAEARNSSRSESGGTRYNVTSFIGGLATPNEHRQENREKPSWPKESEPSVEPIQTSSGVKQPPHMPPVPRRLEGLSATPAVAKLSSLARSSGLSRGDIVNGLADVAQYRTNDRALPVALPLQTAVTDHAEKDVAKLPSPQLVRETGLPMTVLPEGTDRVQRIFVRPRPPPLTIHSYKAQSPSITRVQVLADD</sequence>
<dbReference type="EMBL" id="WHUW01000005">
    <property type="protein sequence ID" value="KAF8446036.1"/>
    <property type="molecule type" value="Genomic_DNA"/>
</dbReference>
<feature type="transmembrane region" description="Helical" evidence="2">
    <location>
        <begin position="240"/>
        <end position="263"/>
    </location>
</feature>
<dbReference type="AlphaFoldDB" id="A0AAD4C1L9"/>
<comment type="caution">
    <text evidence="3">The sequence shown here is derived from an EMBL/GenBank/DDBJ whole genome shotgun (WGS) entry which is preliminary data.</text>
</comment>
<accession>A0AAD4C1L9</accession>
<reference evidence="3" key="2">
    <citation type="journal article" date="2020" name="Nat. Commun.">
        <title>Large-scale genome sequencing of mycorrhizal fungi provides insights into the early evolution of symbiotic traits.</title>
        <authorList>
            <person name="Miyauchi S."/>
            <person name="Kiss E."/>
            <person name="Kuo A."/>
            <person name="Drula E."/>
            <person name="Kohler A."/>
            <person name="Sanchez-Garcia M."/>
            <person name="Morin E."/>
            <person name="Andreopoulos B."/>
            <person name="Barry K.W."/>
            <person name="Bonito G."/>
            <person name="Buee M."/>
            <person name="Carver A."/>
            <person name="Chen C."/>
            <person name="Cichocki N."/>
            <person name="Clum A."/>
            <person name="Culley D."/>
            <person name="Crous P.W."/>
            <person name="Fauchery L."/>
            <person name="Girlanda M."/>
            <person name="Hayes R.D."/>
            <person name="Keri Z."/>
            <person name="LaButti K."/>
            <person name="Lipzen A."/>
            <person name="Lombard V."/>
            <person name="Magnuson J."/>
            <person name="Maillard F."/>
            <person name="Murat C."/>
            <person name="Nolan M."/>
            <person name="Ohm R.A."/>
            <person name="Pangilinan J."/>
            <person name="Pereira M.F."/>
            <person name="Perotto S."/>
            <person name="Peter M."/>
            <person name="Pfister S."/>
            <person name="Riley R."/>
            <person name="Sitrit Y."/>
            <person name="Stielow J.B."/>
            <person name="Szollosi G."/>
            <person name="Zifcakova L."/>
            <person name="Stursova M."/>
            <person name="Spatafora J.W."/>
            <person name="Tedersoo L."/>
            <person name="Vaario L.M."/>
            <person name="Yamada A."/>
            <person name="Yan M."/>
            <person name="Wang P."/>
            <person name="Xu J."/>
            <person name="Bruns T."/>
            <person name="Baldrian P."/>
            <person name="Vilgalys R."/>
            <person name="Dunand C."/>
            <person name="Henrissat B."/>
            <person name="Grigoriev I.V."/>
            <person name="Hibbett D."/>
            <person name="Nagy L.G."/>
            <person name="Martin F.M."/>
        </authorList>
    </citation>
    <scope>NUCLEOTIDE SEQUENCE</scope>
    <source>
        <strain evidence="3">BED1</strain>
    </source>
</reference>
<gene>
    <name evidence="3" type="ORF">L210DRAFT_956015</name>
</gene>
<feature type="region of interest" description="Disordered" evidence="1">
    <location>
        <begin position="613"/>
        <end position="736"/>
    </location>
</feature>
<feature type="transmembrane region" description="Helical" evidence="2">
    <location>
        <begin position="199"/>
        <end position="220"/>
    </location>
</feature>
<keyword evidence="4" id="KW-1185">Reference proteome</keyword>
<feature type="compositionally biased region" description="Low complexity" evidence="1">
    <location>
        <begin position="664"/>
        <end position="677"/>
    </location>
</feature>
<keyword evidence="2" id="KW-0472">Membrane</keyword>
<evidence type="ECO:0000313" key="3">
    <source>
        <dbReference type="EMBL" id="KAF8446036.1"/>
    </source>
</evidence>
<protein>
    <submittedName>
        <fullName evidence="3">Uncharacterized protein</fullName>
    </submittedName>
</protein>
<evidence type="ECO:0000256" key="2">
    <source>
        <dbReference type="SAM" id="Phobius"/>
    </source>
</evidence>
<feature type="transmembrane region" description="Helical" evidence="2">
    <location>
        <begin position="168"/>
        <end position="187"/>
    </location>
</feature>
<feature type="transmembrane region" description="Helical" evidence="2">
    <location>
        <begin position="63"/>
        <end position="79"/>
    </location>
</feature>
<organism evidence="3 4">
    <name type="scientific">Boletus edulis BED1</name>
    <dbReference type="NCBI Taxonomy" id="1328754"/>
    <lineage>
        <taxon>Eukaryota</taxon>
        <taxon>Fungi</taxon>
        <taxon>Dikarya</taxon>
        <taxon>Basidiomycota</taxon>
        <taxon>Agaricomycotina</taxon>
        <taxon>Agaricomycetes</taxon>
        <taxon>Agaricomycetidae</taxon>
        <taxon>Boletales</taxon>
        <taxon>Boletineae</taxon>
        <taxon>Boletaceae</taxon>
        <taxon>Boletoideae</taxon>
        <taxon>Boletus</taxon>
    </lineage>
</organism>
<reference evidence="3" key="1">
    <citation type="submission" date="2019-10" db="EMBL/GenBank/DDBJ databases">
        <authorList>
            <consortium name="DOE Joint Genome Institute"/>
            <person name="Kuo A."/>
            <person name="Miyauchi S."/>
            <person name="Kiss E."/>
            <person name="Drula E."/>
            <person name="Kohler A."/>
            <person name="Sanchez-Garcia M."/>
            <person name="Andreopoulos B."/>
            <person name="Barry K.W."/>
            <person name="Bonito G."/>
            <person name="Buee M."/>
            <person name="Carver A."/>
            <person name="Chen C."/>
            <person name="Cichocki N."/>
            <person name="Clum A."/>
            <person name="Culley D."/>
            <person name="Crous P.W."/>
            <person name="Fauchery L."/>
            <person name="Girlanda M."/>
            <person name="Hayes R."/>
            <person name="Keri Z."/>
            <person name="LaButti K."/>
            <person name="Lipzen A."/>
            <person name="Lombard V."/>
            <person name="Magnuson J."/>
            <person name="Maillard F."/>
            <person name="Morin E."/>
            <person name="Murat C."/>
            <person name="Nolan M."/>
            <person name="Ohm R."/>
            <person name="Pangilinan J."/>
            <person name="Pereira M."/>
            <person name="Perotto S."/>
            <person name="Peter M."/>
            <person name="Riley R."/>
            <person name="Sitrit Y."/>
            <person name="Stielow B."/>
            <person name="Szollosi G."/>
            <person name="Zifcakova L."/>
            <person name="Stursova M."/>
            <person name="Spatafora J.W."/>
            <person name="Tedersoo L."/>
            <person name="Vaario L.-M."/>
            <person name="Yamada A."/>
            <person name="Yan M."/>
            <person name="Wang P."/>
            <person name="Xu J."/>
            <person name="Bruns T."/>
            <person name="Baldrian P."/>
            <person name="Vilgalys R."/>
            <person name="Henrissat B."/>
            <person name="Grigoriev I.V."/>
            <person name="Hibbett D."/>
            <person name="Nagy L.G."/>
            <person name="Martin F.M."/>
        </authorList>
    </citation>
    <scope>NUCLEOTIDE SEQUENCE</scope>
    <source>
        <strain evidence="3">BED1</strain>
    </source>
</reference>
<feature type="compositionally biased region" description="Low complexity" evidence="1">
    <location>
        <begin position="631"/>
        <end position="642"/>
    </location>
</feature>
<evidence type="ECO:0000256" key="1">
    <source>
        <dbReference type="SAM" id="MobiDB-lite"/>
    </source>
</evidence>
<evidence type="ECO:0000313" key="4">
    <source>
        <dbReference type="Proteomes" id="UP001194468"/>
    </source>
</evidence>
<keyword evidence="2" id="KW-1133">Transmembrane helix</keyword>
<feature type="transmembrane region" description="Helical" evidence="2">
    <location>
        <begin position="270"/>
        <end position="289"/>
    </location>
</feature>
<feature type="region of interest" description="Disordered" evidence="1">
    <location>
        <begin position="480"/>
        <end position="502"/>
    </location>
</feature>
<feature type="transmembrane region" description="Helical" evidence="2">
    <location>
        <begin position="37"/>
        <end position="56"/>
    </location>
</feature>
<proteinExistence type="predicted"/>
<name>A0AAD4C1L9_BOLED</name>
<keyword evidence="2" id="KW-0812">Transmembrane</keyword>
<feature type="compositionally biased region" description="Basic and acidic residues" evidence="1">
    <location>
        <begin position="695"/>
        <end position="712"/>
    </location>
</feature>
<dbReference type="Proteomes" id="UP001194468">
    <property type="component" value="Unassembled WGS sequence"/>
</dbReference>